<name>A0ABX3FIB1_9VIBR</name>
<dbReference type="EC" id="2.7.7.6" evidence="2"/>
<gene>
    <name evidence="9" type="ORF">BIY20_09765</name>
</gene>
<dbReference type="Gene3D" id="1.10.287.280">
    <property type="match status" value="1"/>
</dbReference>
<dbReference type="Proteomes" id="UP000186039">
    <property type="component" value="Unassembled WGS sequence"/>
</dbReference>
<accession>A0ABX3FIB1</accession>
<protein>
    <recommendedName>
        <fullName evidence="2">DNA-directed RNA polymerase</fullName>
        <ecNumber evidence="2">2.7.7.6</ecNumber>
    </recommendedName>
</protein>
<organism evidence="9 10">
    <name type="scientific">Vibrio panuliri</name>
    <dbReference type="NCBI Taxonomy" id="1381081"/>
    <lineage>
        <taxon>Bacteria</taxon>
        <taxon>Pseudomonadati</taxon>
        <taxon>Pseudomonadota</taxon>
        <taxon>Gammaproteobacteria</taxon>
        <taxon>Vibrionales</taxon>
        <taxon>Vibrionaceae</taxon>
        <taxon>Vibrio</taxon>
    </lineage>
</organism>
<dbReference type="Pfam" id="PF00940">
    <property type="entry name" value="RNA_pol"/>
    <property type="match status" value="1"/>
</dbReference>
<dbReference type="Gene3D" id="1.10.1320.10">
    <property type="entry name" value="DNA-directed RNA polymerase, N-terminal domain"/>
    <property type="match status" value="1"/>
</dbReference>
<evidence type="ECO:0000313" key="9">
    <source>
        <dbReference type="EMBL" id="OLQ91680.1"/>
    </source>
</evidence>
<keyword evidence="10" id="KW-1185">Reference proteome</keyword>
<keyword evidence="5" id="KW-0548">Nucleotidyltransferase</keyword>
<evidence type="ECO:0000256" key="3">
    <source>
        <dbReference type="ARBA" id="ARBA00022478"/>
    </source>
</evidence>
<comment type="caution">
    <text evidence="9">The sequence shown here is derived from an EMBL/GenBank/DDBJ whole genome shotgun (WGS) entry which is preliminary data.</text>
</comment>
<dbReference type="InterPro" id="IPR043502">
    <property type="entry name" value="DNA/RNA_pol_sf"/>
</dbReference>
<dbReference type="Gene3D" id="1.10.150.20">
    <property type="entry name" value="5' to 3' exonuclease, C-terminal subdomain"/>
    <property type="match status" value="1"/>
</dbReference>
<evidence type="ECO:0000256" key="6">
    <source>
        <dbReference type="ARBA" id="ARBA00023163"/>
    </source>
</evidence>
<sequence length="856" mass="97908">MRVYTKHLESTPNSLINQQISLETLGVTMGQQRALKAMGRLEHLGQVDNTSYGRSLADLAIKKVTEQINRDLNEDAGKAGKGRKALKLIRLINASESVAMIAVRGAMSCITRKTRTISVIRRIGKNVEDELIARALRDKDDQLYTYLMEAVSRRSEYRYKRRVMMNMIDNNEVRVSPWDSADVVQVGTYLLHVICTATGFFERDIMSNQSEYLVPTPMLIERIDKHKEFLSTLYPVCFPMVVRPRPWKKGMVHGGGYITDALPKIPFIKSKDENDANAAINHDFPVVIAAVNAAQDTKWRIRKPMLDVIMRILESGHSHGILKEFSEMPSPAMPDWGFQHSADRKAVKKAIEAGEKPHLSAQYIKRENEFTLWKKQVVAVKESNVNARSQRSRITCIMDIACKMNHFDHFFIPHQVDFRGRVYPISIMSPQGEDYVKSLMEFAEGEEIGKEGIYWLKHHTSNVWGNDKDTLGGRQSWTDANMPMILACAESPFDNRQWMDADEPFQFLAACFEWQGVMRNGEKHVTHISINFDGTCSGLQNLGMALRCEHTAKAVNLIPQELPSDIYQMVADKVTGVLKGEVHTCQYAQKWLSFVGNNINRKVVKRQAMTFSYGSKVYGFTDQILEDTIRPRKDELRHAVRKGIKSQQEFHDQWYFDNDRKAARYLASHIYDAVCECVLLPAQAMEWLQECARIIVKNNVPVEWVTPLGFPVKQRYYKLNRKRIDTALHGTRYQYSYVERNKEINKTTQANGISPNVVHSLDASHLSLTVYNCLREGIKSFMLVHDSFGTLPSKAGKLFRIIRESFVELYSRDVLQELYEQFVFQAGKKLAAKLPRPPKQGNLDINVTLDAPYSFS</sequence>
<reference evidence="9 10" key="1">
    <citation type="submission" date="2016-09" db="EMBL/GenBank/DDBJ databases">
        <title>Genomic Taxonomy of the Vibrionaceae.</title>
        <authorList>
            <person name="Gonzalez-Castillo A."/>
            <person name="Gomez-Gil B."/>
            <person name="Enciso-Ibarra K."/>
        </authorList>
    </citation>
    <scope>NUCLEOTIDE SEQUENCE [LARGE SCALE GENOMIC DNA]</scope>
    <source>
        <strain evidence="9 10">CAIM 1902</strain>
    </source>
</reference>
<dbReference type="InterPro" id="IPR037159">
    <property type="entry name" value="RNA_POL_N_sf"/>
</dbReference>
<dbReference type="InterPro" id="IPR002092">
    <property type="entry name" value="DNA-dir_Rpol_phage-type"/>
</dbReference>
<evidence type="ECO:0000256" key="4">
    <source>
        <dbReference type="ARBA" id="ARBA00022679"/>
    </source>
</evidence>
<dbReference type="InterPro" id="IPR046950">
    <property type="entry name" value="DNA-dir_Rpol_C_phage-type"/>
</dbReference>
<dbReference type="SMART" id="SM01311">
    <property type="entry name" value="RPOL_N"/>
    <property type="match status" value="1"/>
</dbReference>
<dbReference type="EMBL" id="MJMH01000172">
    <property type="protein sequence ID" value="OLQ91680.1"/>
    <property type="molecule type" value="Genomic_DNA"/>
</dbReference>
<proteinExistence type="inferred from homology"/>
<dbReference type="PANTHER" id="PTHR10102:SF0">
    <property type="entry name" value="DNA-DIRECTED RNA POLYMERASE, MITOCHONDRIAL"/>
    <property type="match status" value="1"/>
</dbReference>
<keyword evidence="3" id="KW-0240">DNA-directed RNA polymerase</keyword>
<evidence type="ECO:0000256" key="7">
    <source>
        <dbReference type="ARBA" id="ARBA00048552"/>
    </source>
</evidence>
<evidence type="ECO:0000313" key="10">
    <source>
        <dbReference type="Proteomes" id="UP000186039"/>
    </source>
</evidence>
<evidence type="ECO:0000259" key="8">
    <source>
        <dbReference type="SMART" id="SM01311"/>
    </source>
</evidence>
<evidence type="ECO:0000256" key="2">
    <source>
        <dbReference type="ARBA" id="ARBA00012418"/>
    </source>
</evidence>
<dbReference type="RefSeq" id="WP_075715054.1">
    <property type="nucleotide sequence ID" value="NZ_AP019656.1"/>
</dbReference>
<comment type="catalytic activity">
    <reaction evidence="7">
        <text>RNA(n) + a ribonucleoside 5'-triphosphate = RNA(n+1) + diphosphate</text>
        <dbReference type="Rhea" id="RHEA:21248"/>
        <dbReference type="Rhea" id="RHEA-COMP:14527"/>
        <dbReference type="Rhea" id="RHEA-COMP:17342"/>
        <dbReference type="ChEBI" id="CHEBI:33019"/>
        <dbReference type="ChEBI" id="CHEBI:61557"/>
        <dbReference type="ChEBI" id="CHEBI:140395"/>
        <dbReference type="EC" id="2.7.7.6"/>
    </reaction>
</comment>
<dbReference type="InterPro" id="IPR029262">
    <property type="entry name" value="RPOL_N"/>
</dbReference>
<evidence type="ECO:0000256" key="5">
    <source>
        <dbReference type="ARBA" id="ARBA00022695"/>
    </source>
</evidence>
<keyword evidence="6" id="KW-0804">Transcription</keyword>
<keyword evidence="4" id="KW-0808">Transferase</keyword>
<dbReference type="PANTHER" id="PTHR10102">
    <property type="entry name" value="DNA-DIRECTED RNA POLYMERASE, MITOCHONDRIAL"/>
    <property type="match status" value="1"/>
</dbReference>
<feature type="domain" description="DNA-directed RNA polymerase N-terminal" evidence="8">
    <location>
        <begin position="17"/>
        <end position="296"/>
    </location>
</feature>
<evidence type="ECO:0000256" key="1">
    <source>
        <dbReference type="ARBA" id="ARBA00009493"/>
    </source>
</evidence>
<dbReference type="SUPFAM" id="SSF56672">
    <property type="entry name" value="DNA/RNA polymerases"/>
    <property type="match status" value="1"/>
</dbReference>
<comment type="similarity">
    <text evidence="1">Belongs to the phage and mitochondrial RNA polymerase family.</text>
</comment>